<proteinExistence type="predicted"/>
<evidence type="ECO:0000313" key="3">
    <source>
        <dbReference type="Proteomes" id="UP000198995"/>
    </source>
</evidence>
<evidence type="ECO:0000259" key="1">
    <source>
        <dbReference type="Pfam" id="PF15919"/>
    </source>
</evidence>
<dbReference type="InterPro" id="IPR035069">
    <property type="entry name" value="TTHA1013/TTHA0281-like"/>
</dbReference>
<dbReference type="Pfam" id="PF15919">
    <property type="entry name" value="HicB_lk_antitox"/>
    <property type="match status" value="1"/>
</dbReference>
<feature type="domain" description="HicB-like antitoxin of toxin-antitoxin system" evidence="1">
    <location>
        <begin position="5"/>
        <end position="86"/>
    </location>
</feature>
<dbReference type="InterPro" id="IPR031807">
    <property type="entry name" value="HicB-like"/>
</dbReference>
<organism evidence="2 3">
    <name type="scientific">Peptococcus niger</name>
    <dbReference type="NCBI Taxonomy" id="2741"/>
    <lineage>
        <taxon>Bacteria</taxon>
        <taxon>Bacillati</taxon>
        <taxon>Bacillota</taxon>
        <taxon>Clostridia</taxon>
        <taxon>Eubacteriales</taxon>
        <taxon>Peptococcaceae</taxon>
        <taxon>Peptococcus</taxon>
    </lineage>
</organism>
<evidence type="ECO:0000313" key="2">
    <source>
        <dbReference type="EMBL" id="SDD87639.1"/>
    </source>
</evidence>
<reference evidence="2 3" key="1">
    <citation type="submission" date="2016-10" db="EMBL/GenBank/DDBJ databases">
        <authorList>
            <person name="de Groot N.N."/>
        </authorList>
    </citation>
    <scope>NUCLEOTIDE SEQUENCE [LARGE SCALE GENOMIC DNA]</scope>
    <source>
        <strain evidence="2 3">DSM 20475</strain>
    </source>
</reference>
<gene>
    <name evidence="2" type="ORF">SAMN04489866_10925</name>
</gene>
<protein>
    <submittedName>
        <fullName evidence="2">Predicted nuclease of the RNAse H fold, HicB family</fullName>
    </submittedName>
</protein>
<dbReference type="SUPFAM" id="SSF143100">
    <property type="entry name" value="TTHA1013/TTHA0281-like"/>
    <property type="match status" value="1"/>
</dbReference>
<dbReference type="STRING" id="2741.SAMN04489866_10925"/>
<dbReference type="AlphaFoldDB" id="A0A1G6YB51"/>
<name>A0A1G6YB51_PEPNI</name>
<dbReference type="OrthoDB" id="5419659at2"/>
<sequence>MKTTYPIIIHPQGKEGYHFVEIPDLDGCTQGKNLNECLEMAADYINLCILDYEERNKPAPKPSPIANIHIDEGNIVILVPIDTILYRQEIAPSRSKKP</sequence>
<keyword evidence="3" id="KW-1185">Reference proteome</keyword>
<dbReference type="RefSeq" id="WP_091792053.1">
    <property type="nucleotide sequence ID" value="NZ_FNAF01000009.1"/>
</dbReference>
<dbReference type="Gene3D" id="3.30.160.250">
    <property type="match status" value="1"/>
</dbReference>
<dbReference type="EMBL" id="FNAF01000009">
    <property type="protein sequence ID" value="SDD87639.1"/>
    <property type="molecule type" value="Genomic_DNA"/>
</dbReference>
<dbReference type="Proteomes" id="UP000198995">
    <property type="component" value="Unassembled WGS sequence"/>
</dbReference>
<accession>A0A1G6YB51</accession>